<dbReference type="InterPro" id="IPR041496">
    <property type="entry name" value="YitH/HolE_GNAT"/>
</dbReference>
<feature type="domain" description="N-acetyltransferase" evidence="1">
    <location>
        <begin position="6"/>
        <end position="138"/>
    </location>
</feature>
<gene>
    <name evidence="2" type="ORF">TRIHO_13500</name>
</gene>
<dbReference type="EMBL" id="LPUY01000041">
    <property type="protein sequence ID" value="KUP93858.1"/>
    <property type="molecule type" value="Genomic_DNA"/>
</dbReference>
<evidence type="ECO:0000313" key="2">
    <source>
        <dbReference type="EMBL" id="KUP93858.1"/>
    </source>
</evidence>
<reference evidence="2 3" key="1">
    <citation type="submission" date="2015-12" db="EMBL/GenBank/DDBJ databases">
        <title>Genome sequence of the marine Rhodobacteraceae strain O3.65, Candidatus Tritonibacter horizontis.</title>
        <authorList>
            <person name="Poehlein A."/>
            <person name="Giebel H.A."/>
            <person name="Voget S."/>
            <person name="Brinkhoff T."/>
        </authorList>
    </citation>
    <scope>NUCLEOTIDE SEQUENCE [LARGE SCALE GENOMIC DNA]</scope>
    <source>
        <strain evidence="2 3">O3.65</strain>
    </source>
</reference>
<dbReference type="InterPro" id="IPR016181">
    <property type="entry name" value="Acyl_CoA_acyltransferase"/>
</dbReference>
<dbReference type="Gene3D" id="3.40.630.30">
    <property type="match status" value="1"/>
</dbReference>
<dbReference type="InterPro" id="IPR000182">
    <property type="entry name" value="GNAT_dom"/>
</dbReference>
<dbReference type="OrthoDB" id="20916at2"/>
<name>A0A132BZT3_9RHOB</name>
<keyword evidence="2" id="KW-0808">Transferase</keyword>
<comment type="caution">
    <text evidence="2">The sequence shown here is derived from an EMBL/GenBank/DDBJ whole genome shotgun (WGS) entry which is preliminary data.</text>
</comment>
<dbReference type="CDD" id="cd04301">
    <property type="entry name" value="NAT_SF"/>
    <property type="match status" value="1"/>
</dbReference>
<dbReference type="GO" id="GO:0016747">
    <property type="term" value="F:acyltransferase activity, transferring groups other than amino-acyl groups"/>
    <property type="evidence" value="ECO:0007669"/>
    <property type="project" value="InterPro"/>
</dbReference>
<dbReference type="PANTHER" id="PTHR47237">
    <property type="entry name" value="SLL0310 PROTEIN"/>
    <property type="match status" value="1"/>
</dbReference>
<evidence type="ECO:0000313" key="3">
    <source>
        <dbReference type="Proteomes" id="UP000068382"/>
    </source>
</evidence>
<dbReference type="SUPFAM" id="SSF55729">
    <property type="entry name" value="Acyl-CoA N-acyltransferases (Nat)"/>
    <property type="match status" value="1"/>
</dbReference>
<dbReference type="Proteomes" id="UP000068382">
    <property type="component" value="Unassembled WGS sequence"/>
</dbReference>
<dbReference type="Pfam" id="PF18014">
    <property type="entry name" value="Acetyltransf_18"/>
    <property type="match status" value="1"/>
</dbReference>
<dbReference type="PANTHER" id="PTHR47237:SF1">
    <property type="entry name" value="SLL0310 PROTEIN"/>
    <property type="match status" value="1"/>
</dbReference>
<dbReference type="Gene3D" id="3.40.630.90">
    <property type="match status" value="1"/>
</dbReference>
<organism evidence="2 3">
    <name type="scientific">Tritonibacter horizontis</name>
    <dbReference type="NCBI Taxonomy" id="1768241"/>
    <lineage>
        <taxon>Bacteria</taxon>
        <taxon>Pseudomonadati</taxon>
        <taxon>Pseudomonadota</taxon>
        <taxon>Alphaproteobacteria</taxon>
        <taxon>Rhodobacterales</taxon>
        <taxon>Paracoccaceae</taxon>
        <taxon>Tritonibacter</taxon>
    </lineage>
</organism>
<dbReference type="InterPro" id="IPR052729">
    <property type="entry name" value="Acyl/Acetyltrans_Enzymes"/>
</dbReference>
<dbReference type="PROSITE" id="PS51186">
    <property type="entry name" value="GNAT"/>
    <property type="match status" value="1"/>
</dbReference>
<accession>A0A132BZT3</accession>
<dbReference type="Pfam" id="PF00583">
    <property type="entry name" value="Acetyltransf_1"/>
    <property type="match status" value="1"/>
</dbReference>
<evidence type="ECO:0000259" key="1">
    <source>
        <dbReference type="PROSITE" id="PS51186"/>
    </source>
</evidence>
<sequence>MTDAPIDIRPLTAAEIDQAVAWAAREGWNPGHADAACFAAQDPEGFWGGFVDGAMVACISVVNYGSDFAFLGFYIVDAAVRGQGYGYALWQRALAHAGGRTVGLDGVVDQQENYRRSGFAFAWRNIRFSGAVTAQPAAHDGLRVSPLAALTAEVAALDARVFPAPRPAFWSQWLGAPGHLSYAVHDGATLSGFATLRPCHDGVKIAPLVATSRAAAETLLAVLLPQIPASAQVTLDVPEPHGAAVALAQDLGLQPVFETARMYRGAAPRVAPELIFAVTSFELG</sequence>
<proteinExistence type="predicted"/>
<dbReference type="PATRIC" id="fig|1768241.3.peg.1416"/>
<dbReference type="RefSeq" id="WP_068241545.1">
    <property type="nucleotide sequence ID" value="NZ_LPUY01000041.1"/>
</dbReference>
<protein>
    <submittedName>
        <fullName evidence="2">Acetyltransferase (GNAT) family protein</fullName>
    </submittedName>
</protein>
<keyword evidence="3" id="KW-1185">Reference proteome</keyword>
<dbReference type="AlphaFoldDB" id="A0A132BZT3"/>